<feature type="domain" description="Major facilitator superfamily (MFS) profile" evidence="6">
    <location>
        <begin position="10"/>
        <end position="453"/>
    </location>
</feature>
<dbReference type="InterPro" id="IPR020846">
    <property type="entry name" value="MFS_dom"/>
</dbReference>
<dbReference type="PROSITE" id="PS50850">
    <property type="entry name" value="MFS"/>
    <property type="match status" value="1"/>
</dbReference>
<keyword evidence="2 5" id="KW-0812">Transmembrane</keyword>
<feature type="transmembrane region" description="Helical" evidence="5">
    <location>
        <begin position="12"/>
        <end position="34"/>
    </location>
</feature>
<evidence type="ECO:0000259" key="6">
    <source>
        <dbReference type="PROSITE" id="PS50850"/>
    </source>
</evidence>
<dbReference type="AlphaFoldDB" id="A0AAJ1UWG7"/>
<dbReference type="EMBL" id="JASDDP010000008">
    <property type="protein sequence ID" value="MDJ1645612.1"/>
    <property type="molecule type" value="Genomic_DNA"/>
</dbReference>
<accession>A0AAJ1UWG7</accession>
<protein>
    <submittedName>
        <fullName evidence="7">MFS transporter</fullName>
    </submittedName>
</protein>
<dbReference type="CDD" id="cd06174">
    <property type="entry name" value="MFS"/>
    <property type="match status" value="1"/>
</dbReference>
<dbReference type="Gene3D" id="1.20.1250.20">
    <property type="entry name" value="MFS general substrate transporter like domains"/>
    <property type="match status" value="2"/>
</dbReference>
<evidence type="ECO:0000256" key="1">
    <source>
        <dbReference type="ARBA" id="ARBA00004651"/>
    </source>
</evidence>
<evidence type="ECO:0000256" key="2">
    <source>
        <dbReference type="ARBA" id="ARBA00022692"/>
    </source>
</evidence>
<evidence type="ECO:0000256" key="4">
    <source>
        <dbReference type="ARBA" id="ARBA00023136"/>
    </source>
</evidence>
<feature type="transmembrane region" description="Helical" evidence="5">
    <location>
        <begin position="159"/>
        <end position="182"/>
    </location>
</feature>
<feature type="transmembrane region" description="Helical" evidence="5">
    <location>
        <begin position="315"/>
        <end position="335"/>
    </location>
</feature>
<evidence type="ECO:0000313" key="7">
    <source>
        <dbReference type="EMBL" id="MDJ1645612.1"/>
    </source>
</evidence>
<feature type="transmembrane region" description="Helical" evidence="5">
    <location>
        <begin position="54"/>
        <end position="74"/>
    </location>
</feature>
<dbReference type="RefSeq" id="WP_283827137.1">
    <property type="nucleotide sequence ID" value="NZ_JASDDP010000008.1"/>
</dbReference>
<keyword evidence="4 5" id="KW-0472">Membrane</keyword>
<feature type="transmembrane region" description="Helical" evidence="5">
    <location>
        <begin position="347"/>
        <end position="372"/>
    </location>
</feature>
<feature type="transmembrane region" description="Helical" evidence="5">
    <location>
        <begin position="277"/>
        <end position="295"/>
    </location>
</feature>
<evidence type="ECO:0000313" key="8">
    <source>
        <dbReference type="Proteomes" id="UP001224428"/>
    </source>
</evidence>
<comment type="caution">
    <text evidence="7">The sequence shown here is derived from an EMBL/GenBank/DDBJ whole genome shotgun (WGS) entry which is preliminary data.</text>
</comment>
<feature type="transmembrane region" description="Helical" evidence="5">
    <location>
        <begin position="114"/>
        <end position="138"/>
    </location>
</feature>
<comment type="subcellular location">
    <subcellularLocation>
        <location evidence="1">Cell membrane</location>
        <topology evidence="1">Multi-pass membrane protein</topology>
    </subcellularLocation>
</comment>
<sequence length="472" mass="52820">MKKLSLHGLTIRQIIALIILAAADVFVIAAPYYIKNIIPNLHLYLNITEDQVATLTSIIGYITLITQLPGGFLANKFSSRWLLWSAVFTTGLLTIWFGIIILESHNPKLTQQALFVQYAIIWSLWGISTTLVFWTPLWKLVSQQTTKENQGLAYGIQGTANGVVGLIFVFLTGILITTLWSPAVANTELKALPFAVYAFLIAAFLILTSFLVLFLVPEKPLEKSKEKLSKLKVKKNIIEIFKAMKNWKLWALSIFLMGMYTFQSVFAYYLVQLMQNAFLAPMILVTILGGIRTYALRTLVSTFVGKWADKFKSYILFLIITTAIGIFVVGALILLGFAAPTNKISKIWVVVLCAILFIMTGVLSWIMVTLRYTQIGEIHLEKNTYASSIGVLSFIGFSTDAWLYQITAAVGKHYTEINEKNTSVLGYQIILLICLGIALIGLLAALIVYISNVKELKKLGKINHRWRTLENA</sequence>
<evidence type="ECO:0000256" key="5">
    <source>
        <dbReference type="SAM" id="Phobius"/>
    </source>
</evidence>
<dbReference type="SUPFAM" id="SSF103473">
    <property type="entry name" value="MFS general substrate transporter"/>
    <property type="match status" value="1"/>
</dbReference>
<evidence type="ECO:0000256" key="3">
    <source>
        <dbReference type="ARBA" id="ARBA00022989"/>
    </source>
</evidence>
<gene>
    <name evidence="7" type="ORF">QLQ80_00710</name>
</gene>
<reference evidence="7" key="1">
    <citation type="submission" date="2023-05" db="EMBL/GenBank/DDBJ databases">
        <title>Mycoplasma phocimorsus sp. nov., isolated from Scandinavian patients with seal finger or septic arthritis after contact with seals.</title>
        <authorList>
            <person name="Skafte-Holm A."/>
            <person name="Pedersen T.R."/>
            <person name="Froelund M."/>
            <person name="Stegger M."/>
            <person name="Qvortrup K."/>
            <person name="Michaels D.L."/>
            <person name="Brown D.R."/>
            <person name="Jensen J.S."/>
        </authorList>
    </citation>
    <scope>NUCLEOTIDE SEQUENCE</scope>
    <source>
        <strain evidence="7">M5725</strain>
    </source>
</reference>
<dbReference type="Pfam" id="PF07690">
    <property type="entry name" value="MFS_1"/>
    <property type="match status" value="1"/>
</dbReference>
<organism evidence="7 8">
    <name type="scientific">Mycoplasma phocimorsus</name>
    <dbReference type="NCBI Taxonomy" id="3045839"/>
    <lineage>
        <taxon>Bacteria</taxon>
        <taxon>Bacillati</taxon>
        <taxon>Mycoplasmatota</taxon>
        <taxon>Mollicutes</taxon>
        <taxon>Mycoplasmataceae</taxon>
        <taxon>Mycoplasma</taxon>
    </lineage>
</organism>
<feature type="transmembrane region" description="Helical" evidence="5">
    <location>
        <begin position="384"/>
        <end position="404"/>
    </location>
</feature>
<dbReference type="Proteomes" id="UP001224428">
    <property type="component" value="Unassembled WGS sequence"/>
</dbReference>
<keyword evidence="8" id="KW-1185">Reference proteome</keyword>
<dbReference type="InterPro" id="IPR036259">
    <property type="entry name" value="MFS_trans_sf"/>
</dbReference>
<dbReference type="GO" id="GO:0022857">
    <property type="term" value="F:transmembrane transporter activity"/>
    <property type="evidence" value="ECO:0007669"/>
    <property type="project" value="InterPro"/>
</dbReference>
<proteinExistence type="predicted"/>
<feature type="transmembrane region" description="Helical" evidence="5">
    <location>
        <begin position="424"/>
        <end position="450"/>
    </location>
</feature>
<feature type="transmembrane region" description="Helical" evidence="5">
    <location>
        <begin position="194"/>
        <end position="216"/>
    </location>
</feature>
<feature type="transmembrane region" description="Helical" evidence="5">
    <location>
        <begin position="81"/>
        <end position="102"/>
    </location>
</feature>
<dbReference type="GO" id="GO:0005886">
    <property type="term" value="C:plasma membrane"/>
    <property type="evidence" value="ECO:0007669"/>
    <property type="project" value="UniProtKB-SubCell"/>
</dbReference>
<name>A0AAJ1UWG7_9MOLU</name>
<feature type="transmembrane region" description="Helical" evidence="5">
    <location>
        <begin position="249"/>
        <end position="271"/>
    </location>
</feature>
<keyword evidence="3 5" id="KW-1133">Transmembrane helix</keyword>
<dbReference type="InterPro" id="IPR011701">
    <property type="entry name" value="MFS"/>
</dbReference>